<feature type="region of interest" description="Disordered" evidence="1">
    <location>
        <begin position="1"/>
        <end position="44"/>
    </location>
</feature>
<dbReference type="AlphaFoldDB" id="X0RPQ6"/>
<protein>
    <submittedName>
        <fullName evidence="2">Uncharacterized protein</fullName>
    </submittedName>
</protein>
<proteinExistence type="predicted"/>
<sequence>MTGQNLNHPGTGDPDRRPDRNAALSLKPGHGYGASRTAQEQSFGADTFDQTAGVGGIEILERFRTKCDNAGVCIDDRDCPPALGLALEYAAHGFLQTL</sequence>
<organism evidence="2">
    <name type="scientific">marine sediment metagenome</name>
    <dbReference type="NCBI Taxonomy" id="412755"/>
    <lineage>
        <taxon>unclassified sequences</taxon>
        <taxon>metagenomes</taxon>
        <taxon>ecological metagenomes</taxon>
    </lineage>
</organism>
<accession>X0RPQ6</accession>
<comment type="caution">
    <text evidence="2">The sequence shown here is derived from an EMBL/GenBank/DDBJ whole genome shotgun (WGS) entry which is preliminary data.</text>
</comment>
<evidence type="ECO:0000256" key="1">
    <source>
        <dbReference type="SAM" id="MobiDB-lite"/>
    </source>
</evidence>
<reference evidence="2" key="1">
    <citation type="journal article" date="2014" name="Front. Microbiol.">
        <title>High frequency of phylogenetically diverse reductive dehalogenase-homologous genes in deep subseafloor sedimentary metagenomes.</title>
        <authorList>
            <person name="Kawai M."/>
            <person name="Futagami T."/>
            <person name="Toyoda A."/>
            <person name="Takaki Y."/>
            <person name="Nishi S."/>
            <person name="Hori S."/>
            <person name="Arai W."/>
            <person name="Tsubouchi T."/>
            <person name="Morono Y."/>
            <person name="Uchiyama I."/>
            <person name="Ito T."/>
            <person name="Fujiyama A."/>
            <person name="Inagaki F."/>
            <person name="Takami H."/>
        </authorList>
    </citation>
    <scope>NUCLEOTIDE SEQUENCE</scope>
    <source>
        <strain evidence="2">Expedition CK06-06</strain>
    </source>
</reference>
<dbReference type="EMBL" id="BARS01006587">
    <property type="protein sequence ID" value="GAF70773.1"/>
    <property type="molecule type" value="Genomic_DNA"/>
</dbReference>
<evidence type="ECO:0000313" key="2">
    <source>
        <dbReference type="EMBL" id="GAF70773.1"/>
    </source>
</evidence>
<gene>
    <name evidence="2" type="ORF">S01H1_12814</name>
</gene>
<name>X0RPQ6_9ZZZZ</name>